<gene>
    <name evidence="4" type="ORF">CDQ84_00145</name>
</gene>
<dbReference type="Proteomes" id="UP000236151">
    <property type="component" value="Unassembled WGS sequence"/>
</dbReference>
<dbReference type="Pfam" id="PF04324">
    <property type="entry name" value="Fer2_BFD"/>
    <property type="match status" value="1"/>
</dbReference>
<dbReference type="KEGG" id="cthd:CDO33_16135"/>
<dbReference type="Pfam" id="PF01266">
    <property type="entry name" value="DAO"/>
    <property type="match status" value="1"/>
</dbReference>
<evidence type="ECO:0000259" key="3">
    <source>
        <dbReference type="Pfam" id="PF04324"/>
    </source>
</evidence>
<proteinExistence type="predicted"/>
<dbReference type="OrthoDB" id="9801699at2"/>
<dbReference type="PANTHER" id="PTHR42720:SF1">
    <property type="entry name" value="GLYCEROL 3-PHOSPHATE OXIDASE"/>
    <property type="match status" value="1"/>
</dbReference>
<dbReference type="InterPro" id="IPR006076">
    <property type="entry name" value="FAD-dep_OxRdtase"/>
</dbReference>
<sequence>MIYDAVIIGAGVTGAFIARKLSRYKLDVCVVEKEEDVAMGASKANSGIVHAGYDPVPGSLKALMNVRGNRLMEDVCRELEVPFKRTGSLVLAFNDEDMRKLEDIRRRGVANGVPGLEIWSEAQIKEMEPAVAENVVGALYAPTAGIVCPYELTLGAVENAVENGVELKLGSEVKSIAFEDGIFKLQCSSGQIESRYIINAAGLYADKISSMVGDNSFFIIPRRGEYLLMDKSQGSLVKRVIFQPPSAMGKGILVTPTVDGNLLIGPNAQDIQDKEDTSTTPEGLSQVKQGALKSVPTIDMHEVITSFAGLRAKLVDEDDFIIKPSAENSRFINVAGIDSPGLTSAPAIAEYVVGVMKSQGVMMKEKEDFNPLRKRTRKFTEMDDSELNEAIRINPAYGRIICRCEKVSEGEIIDSIRRTVGARSLDGVKRRVRAGMGRCQGGFCAPRVAEILSRELGIPMEEVTKSGGNSRILTGRIKEQDFSDGGDDK</sequence>
<dbReference type="InterPro" id="IPR041854">
    <property type="entry name" value="BFD-like_2Fe2S-bd_dom_sf"/>
</dbReference>
<dbReference type="SUPFAM" id="SSF51905">
    <property type="entry name" value="FAD/NAD(P)-binding domain"/>
    <property type="match status" value="1"/>
</dbReference>
<dbReference type="CDD" id="cd19946">
    <property type="entry name" value="GlpA-like_Fer2_BFD-like"/>
    <property type="match status" value="1"/>
</dbReference>
<feature type="domain" description="BFD-like [2Fe-2S]-binding" evidence="3">
    <location>
        <begin position="400"/>
        <end position="453"/>
    </location>
</feature>
<organism evidence="4 5">
    <name type="scientific">Clostridium thermosuccinogenes</name>
    <dbReference type="NCBI Taxonomy" id="84032"/>
    <lineage>
        <taxon>Bacteria</taxon>
        <taxon>Bacillati</taxon>
        <taxon>Bacillota</taxon>
        <taxon>Clostridia</taxon>
        <taxon>Eubacteriales</taxon>
        <taxon>Clostridiaceae</taxon>
        <taxon>Clostridium</taxon>
    </lineage>
</organism>
<evidence type="ECO:0000313" key="5">
    <source>
        <dbReference type="Proteomes" id="UP000236151"/>
    </source>
</evidence>
<reference evidence="4 5" key="1">
    <citation type="submission" date="2017-06" db="EMBL/GenBank/DDBJ databases">
        <title>Investigating the central metabolism of Clostridium thermosuccinogenes.</title>
        <authorList>
            <person name="Koendjbiharie J.G."/>
            <person name="van Kranenburg R."/>
        </authorList>
    </citation>
    <scope>NUCLEOTIDE SEQUENCE [LARGE SCALE GENOMIC DNA]</scope>
    <source>
        <strain evidence="4 5">DSM 5806</strain>
    </source>
</reference>
<feature type="compositionally biased region" description="Basic and acidic residues" evidence="1">
    <location>
        <begin position="476"/>
        <end position="489"/>
    </location>
</feature>
<name>A0A2K2FMY5_9CLOT</name>
<dbReference type="Gene3D" id="3.30.9.10">
    <property type="entry name" value="D-Amino Acid Oxidase, subunit A, domain 2"/>
    <property type="match status" value="1"/>
</dbReference>
<evidence type="ECO:0000256" key="1">
    <source>
        <dbReference type="SAM" id="MobiDB-lite"/>
    </source>
</evidence>
<dbReference type="AlphaFoldDB" id="A0A2K2FMY5"/>
<protein>
    <submittedName>
        <fullName evidence="4">FAD/NAD(P)-binding oxidoreductase</fullName>
    </submittedName>
</protein>
<comment type="caution">
    <text evidence="4">The sequence shown here is derived from an EMBL/GenBank/DDBJ whole genome shotgun (WGS) entry which is preliminary data.</text>
</comment>
<evidence type="ECO:0000259" key="2">
    <source>
        <dbReference type="Pfam" id="PF01266"/>
    </source>
</evidence>
<evidence type="ECO:0000313" key="4">
    <source>
        <dbReference type="EMBL" id="PNU01461.1"/>
    </source>
</evidence>
<dbReference type="Gene3D" id="3.50.50.60">
    <property type="entry name" value="FAD/NAD(P)-binding domain"/>
    <property type="match status" value="1"/>
</dbReference>
<dbReference type="Gene3D" id="1.10.10.1100">
    <property type="entry name" value="BFD-like [2Fe-2S]-binding domain"/>
    <property type="match status" value="1"/>
</dbReference>
<dbReference type="InterPro" id="IPR052745">
    <property type="entry name" value="G3P_Oxidase/Oxidoreductase"/>
</dbReference>
<feature type="domain" description="FAD dependent oxidoreductase" evidence="2">
    <location>
        <begin position="4"/>
        <end position="352"/>
    </location>
</feature>
<dbReference type="InterPro" id="IPR036188">
    <property type="entry name" value="FAD/NAD-bd_sf"/>
</dbReference>
<dbReference type="EMBL" id="NIOJ01000001">
    <property type="protein sequence ID" value="PNU01461.1"/>
    <property type="molecule type" value="Genomic_DNA"/>
</dbReference>
<feature type="region of interest" description="Disordered" evidence="1">
    <location>
        <begin position="467"/>
        <end position="489"/>
    </location>
</feature>
<dbReference type="InterPro" id="IPR007419">
    <property type="entry name" value="BFD-like_2Fe2S-bd_dom"/>
</dbReference>
<dbReference type="SUPFAM" id="SSF54373">
    <property type="entry name" value="FAD-linked reductases, C-terminal domain"/>
    <property type="match status" value="1"/>
</dbReference>
<dbReference type="PANTHER" id="PTHR42720">
    <property type="entry name" value="GLYCEROL-3-PHOSPHATE DEHYDROGENASE"/>
    <property type="match status" value="1"/>
</dbReference>
<keyword evidence="5" id="KW-1185">Reference proteome</keyword>
<accession>A0A2K2FMY5</accession>